<organism evidence="3 4">
    <name type="scientific">Desulfocurvibacter africanus PCS</name>
    <dbReference type="NCBI Taxonomy" id="1262666"/>
    <lineage>
        <taxon>Bacteria</taxon>
        <taxon>Pseudomonadati</taxon>
        <taxon>Thermodesulfobacteriota</taxon>
        <taxon>Desulfovibrionia</taxon>
        <taxon>Desulfovibrionales</taxon>
        <taxon>Desulfovibrionaceae</taxon>
        <taxon>Desulfocurvibacter</taxon>
    </lineage>
</organism>
<dbReference type="Proteomes" id="UP000011922">
    <property type="component" value="Unassembled WGS sequence"/>
</dbReference>
<gene>
    <name evidence="3" type="ORF">PCS_02964</name>
</gene>
<dbReference type="OrthoDB" id="9799024at2"/>
<reference evidence="3 4" key="1">
    <citation type="journal article" date="2013" name="Genome Announc.">
        <title>Draft Genome Sequence for Desulfovibrio africanus Strain PCS.</title>
        <authorList>
            <person name="Brown S.D."/>
            <person name="Utturkar S.M."/>
            <person name="Arkin A.P."/>
            <person name="Deutschbauer A.M."/>
            <person name="Elias D.A."/>
            <person name="Hazen T.C."/>
            <person name="Chakraborty R."/>
        </authorList>
    </citation>
    <scope>NUCLEOTIDE SEQUENCE [LARGE SCALE GENOMIC DNA]</scope>
    <source>
        <strain evidence="3 4">PCS</strain>
    </source>
</reference>
<dbReference type="SUPFAM" id="SSF51556">
    <property type="entry name" value="Metallo-dependent hydrolases"/>
    <property type="match status" value="1"/>
</dbReference>
<dbReference type="GO" id="GO:0016787">
    <property type="term" value="F:hydrolase activity"/>
    <property type="evidence" value="ECO:0007669"/>
    <property type="project" value="UniProtKB-KW"/>
</dbReference>
<dbReference type="InterPro" id="IPR032466">
    <property type="entry name" value="Metal_Hydrolase"/>
</dbReference>
<evidence type="ECO:0000313" key="4">
    <source>
        <dbReference type="Proteomes" id="UP000011922"/>
    </source>
</evidence>
<dbReference type="InterPro" id="IPR006680">
    <property type="entry name" value="Amidohydro-rel"/>
</dbReference>
<accession>M5PQT5</accession>
<dbReference type="Pfam" id="PF04909">
    <property type="entry name" value="Amidohydro_2"/>
    <property type="match status" value="1"/>
</dbReference>
<proteinExistence type="predicted"/>
<sequence length="502" mass="56823">MLQARIKSGLSFPLPTRVLSNGEFDAPPRTALQRRAQVAMLDLARRYGKPLGLDAQDYFRTDSGLAAGFLAMNMVYGEHFAAGTDEAADPEAARERSGGLAGQFILDDQTHYAHDEYKRKDVLLIREFAKWKLNPALRGEERSRERISFRNYFREMFLESTTNVALLTSATADDPRDWFLSNDQMAIGRDAINELLGARRMLSHSLIAPRHPGWLDELDRCAEVLRPASWKSYPVGDPFHYSKWPYRLDDEELMYPAYEKLMRHGIRTLCVHKGLMPANFLKHFANWKYGDVEDLPKAARDWPDITFVIYHAAFRPSLMVPDDFLRDFERTGRMEWVTDLAEIPAKHGVSNVYADLGTTFAATAVSHPRLAAAILGILIKGLGEDHVLWGTDAIWYGSPRWQIEALRRIEIPEDMQRKHGFAPLGGPDSPVKRKILGLNAARLYGINPQDYAADDRLTALQREYCAAGDRGDEVLDAFLGPEPQKRRKAARRPSGEGRRPSA</sequence>
<name>M5PQT5_DESAF</name>
<dbReference type="EMBL" id="AOSV01000030">
    <property type="protein sequence ID" value="EMG36459.1"/>
    <property type="molecule type" value="Genomic_DNA"/>
</dbReference>
<dbReference type="PATRIC" id="fig|1262666.3.peg.3002"/>
<feature type="compositionally biased region" description="Basic and acidic residues" evidence="1">
    <location>
        <begin position="493"/>
        <end position="502"/>
    </location>
</feature>
<evidence type="ECO:0000256" key="1">
    <source>
        <dbReference type="SAM" id="MobiDB-lite"/>
    </source>
</evidence>
<feature type="region of interest" description="Disordered" evidence="1">
    <location>
        <begin position="475"/>
        <end position="502"/>
    </location>
</feature>
<dbReference type="PANTHER" id="PTHR42889">
    <property type="entry name" value="BLR3681 PROTEIN"/>
    <property type="match status" value="1"/>
</dbReference>
<protein>
    <submittedName>
        <fullName evidence="3">Putative TIM-barrel fold metal-dependent hydrolase</fullName>
    </submittedName>
</protein>
<feature type="domain" description="Amidohydrolase-related" evidence="2">
    <location>
        <begin position="211"/>
        <end position="446"/>
    </location>
</feature>
<keyword evidence="3" id="KW-0378">Hydrolase</keyword>
<comment type="caution">
    <text evidence="3">The sequence shown here is derived from an EMBL/GenBank/DDBJ whole genome shotgun (WGS) entry which is preliminary data.</text>
</comment>
<dbReference type="AlphaFoldDB" id="M5PQT5"/>
<dbReference type="RefSeq" id="WP_005988503.1">
    <property type="nucleotide sequence ID" value="NZ_AOSV01000030.1"/>
</dbReference>
<evidence type="ECO:0000313" key="3">
    <source>
        <dbReference type="EMBL" id="EMG36459.1"/>
    </source>
</evidence>
<evidence type="ECO:0000259" key="2">
    <source>
        <dbReference type="Pfam" id="PF04909"/>
    </source>
</evidence>
<dbReference type="Gene3D" id="3.20.20.140">
    <property type="entry name" value="Metal-dependent hydrolases"/>
    <property type="match status" value="1"/>
</dbReference>
<dbReference type="PANTHER" id="PTHR42889:SF1">
    <property type="entry name" value="BLR3681 PROTEIN"/>
    <property type="match status" value="1"/>
</dbReference>